<gene>
    <name evidence="2" type="ORF">I553_1602</name>
</gene>
<dbReference type="EMBL" id="JAOB01000032">
    <property type="protein sequence ID" value="EUA54563.1"/>
    <property type="molecule type" value="Genomic_DNA"/>
</dbReference>
<accession>X8CGJ2</accession>
<evidence type="ECO:0000313" key="2">
    <source>
        <dbReference type="EMBL" id="EUA54563.1"/>
    </source>
</evidence>
<name>X8CGJ2_MYCXE</name>
<dbReference type="AlphaFoldDB" id="X8CGJ2"/>
<protein>
    <submittedName>
        <fullName evidence="2">Uncharacterized protein</fullName>
    </submittedName>
</protein>
<organism evidence="2">
    <name type="scientific">Mycobacterium xenopi 4042</name>
    <dbReference type="NCBI Taxonomy" id="1299334"/>
    <lineage>
        <taxon>Bacteria</taxon>
        <taxon>Bacillati</taxon>
        <taxon>Actinomycetota</taxon>
        <taxon>Actinomycetes</taxon>
        <taxon>Mycobacteriales</taxon>
        <taxon>Mycobacteriaceae</taxon>
        <taxon>Mycobacterium</taxon>
    </lineage>
</organism>
<sequence>MSPISAWVRYDHSGSCSVAPTHRTVTSGVRSGCWGPNSPRPRWRRRPPHRTSATAATRARPLSFRSCLNPSVAVPRRVVGYT</sequence>
<reference evidence="2" key="1">
    <citation type="submission" date="2014-01" db="EMBL/GenBank/DDBJ databases">
        <authorList>
            <person name="Brown-Elliot B."/>
            <person name="Wallace R."/>
            <person name="Lenaerts A."/>
            <person name="Ordway D."/>
            <person name="DeGroote M.A."/>
            <person name="Parker T."/>
            <person name="Sizemore C."/>
            <person name="Tallon L.J."/>
            <person name="Sadzewicz L.K."/>
            <person name="Sengamalay N."/>
            <person name="Fraser C.M."/>
            <person name="Hine E."/>
            <person name="Shefchek K.A."/>
            <person name="Das S.P."/>
            <person name="Tettelin H."/>
        </authorList>
    </citation>
    <scope>NUCLEOTIDE SEQUENCE [LARGE SCALE GENOMIC DNA]</scope>
    <source>
        <strain evidence="2">4042</strain>
    </source>
</reference>
<comment type="caution">
    <text evidence="2">The sequence shown here is derived from an EMBL/GenBank/DDBJ whole genome shotgun (WGS) entry which is preliminary data.</text>
</comment>
<dbReference type="PATRIC" id="fig|1299334.3.peg.3405"/>
<evidence type="ECO:0000256" key="1">
    <source>
        <dbReference type="SAM" id="MobiDB-lite"/>
    </source>
</evidence>
<proteinExistence type="predicted"/>
<feature type="region of interest" description="Disordered" evidence="1">
    <location>
        <begin position="27"/>
        <end position="58"/>
    </location>
</feature>